<sequence>MNRRASLPLALLPALLVASVARADSYLPKDETFLFVGPLVSGSSRSSGLGVELSLNFIDGLTGVGPFAQAQLMDSEYVRLCAGAQLTFVVLGMELGVMHETGTRDHLPTTGLHFAPYLSFLYGSVGVRFGIPLAPQVESIQGVRRRTPHAGEVAFVMTLKLPFRKKRSGGLEPLL</sequence>
<evidence type="ECO:0000313" key="3">
    <source>
        <dbReference type="Proteomes" id="UP000518300"/>
    </source>
</evidence>
<evidence type="ECO:0000313" key="2">
    <source>
        <dbReference type="EMBL" id="NMO18613.1"/>
    </source>
</evidence>
<name>A0A848LLT3_9BACT</name>
<accession>A0A848LLT3</accession>
<keyword evidence="1" id="KW-0732">Signal</keyword>
<evidence type="ECO:0000256" key="1">
    <source>
        <dbReference type="SAM" id="SignalP"/>
    </source>
</evidence>
<feature type="signal peptide" evidence="1">
    <location>
        <begin position="1"/>
        <end position="23"/>
    </location>
</feature>
<dbReference type="EMBL" id="JABBJJ010000144">
    <property type="protein sequence ID" value="NMO18613.1"/>
    <property type="molecule type" value="Genomic_DNA"/>
</dbReference>
<reference evidence="2 3" key="1">
    <citation type="submission" date="2020-04" db="EMBL/GenBank/DDBJ databases">
        <title>Draft genome of Pyxidicoccus fallax type strain.</title>
        <authorList>
            <person name="Whitworth D.E."/>
        </authorList>
    </citation>
    <scope>NUCLEOTIDE SEQUENCE [LARGE SCALE GENOMIC DNA]</scope>
    <source>
        <strain evidence="2 3">DSM 14698</strain>
    </source>
</reference>
<gene>
    <name evidence="2" type="ORF">HG543_27675</name>
</gene>
<dbReference type="Proteomes" id="UP000518300">
    <property type="component" value="Unassembled WGS sequence"/>
</dbReference>
<dbReference type="RefSeq" id="WP_169347877.1">
    <property type="nucleotide sequence ID" value="NZ_JABBJJ010000144.1"/>
</dbReference>
<comment type="caution">
    <text evidence="2">The sequence shown here is derived from an EMBL/GenBank/DDBJ whole genome shotgun (WGS) entry which is preliminary data.</text>
</comment>
<proteinExistence type="predicted"/>
<dbReference type="AlphaFoldDB" id="A0A848LLT3"/>
<feature type="chain" id="PRO_5032954154" evidence="1">
    <location>
        <begin position="24"/>
        <end position="175"/>
    </location>
</feature>
<organism evidence="2 3">
    <name type="scientific">Pyxidicoccus fallax</name>
    <dbReference type="NCBI Taxonomy" id="394095"/>
    <lineage>
        <taxon>Bacteria</taxon>
        <taxon>Pseudomonadati</taxon>
        <taxon>Myxococcota</taxon>
        <taxon>Myxococcia</taxon>
        <taxon>Myxococcales</taxon>
        <taxon>Cystobacterineae</taxon>
        <taxon>Myxococcaceae</taxon>
        <taxon>Pyxidicoccus</taxon>
    </lineage>
</organism>
<protein>
    <submittedName>
        <fullName evidence="2">Uncharacterized protein</fullName>
    </submittedName>
</protein>
<keyword evidence="3" id="KW-1185">Reference proteome</keyword>